<name>A0A453GU42_AEGTS</name>
<dbReference type="Gramene" id="AET3Gv21213200.1">
    <property type="protein sequence ID" value="AET3Gv21213200.1"/>
    <property type="gene ID" value="AET3Gv21213200"/>
</dbReference>
<organism evidence="2 3">
    <name type="scientific">Aegilops tauschii subsp. strangulata</name>
    <name type="common">Goatgrass</name>
    <dbReference type="NCBI Taxonomy" id="200361"/>
    <lineage>
        <taxon>Eukaryota</taxon>
        <taxon>Viridiplantae</taxon>
        <taxon>Streptophyta</taxon>
        <taxon>Embryophyta</taxon>
        <taxon>Tracheophyta</taxon>
        <taxon>Spermatophyta</taxon>
        <taxon>Magnoliopsida</taxon>
        <taxon>Liliopsida</taxon>
        <taxon>Poales</taxon>
        <taxon>Poaceae</taxon>
        <taxon>BOP clade</taxon>
        <taxon>Pooideae</taxon>
        <taxon>Triticodae</taxon>
        <taxon>Triticeae</taxon>
        <taxon>Triticinae</taxon>
        <taxon>Aegilops</taxon>
    </lineage>
</organism>
<feature type="compositionally biased region" description="Basic and acidic residues" evidence="1">
    <location>
        <begin position="62"/>
        <end position="78"/>
    </location>
</feature>
<protein>
    <submittedName>
        <fullName evidence="2">Uncharacterized protein</fullName>
    </submittedName>
</protein>
<feature type="region of interest" description="Disordered" evidence="1">
    <location>
        <begin position="1"/>
        <end position="45"/>
    </location>
</feature>
<evidence type="ECO:0000313" key="3">
    <source>
        <dbReference type="Proteomes" id="UP000015105"/>
    </source>
</evidence>
<accession>A0A453GU42</accession>
<evidence type="ECO:0000313" key="2">
    <source>
        <dbReference type="EnsemblPlants" id="AET3Gv21213200.1"/>
    </source>
</evidence>
<reference evidence="3" key="2">
    <citation type="journal article" date="2017" name="Nat. Plants">
        <title>The Aegilops tauschii genome reveals multiple impacts of transposons.</title>
        <authorList>
            <person name="Zhao G."/>
            <person name="Zou C."/>
            <person name="Li K."/>
            <person name="Wang K."/>
            <person name="Li T."/>
            <person name="Gao L."/>
            <person name="Zhang X."/>
            <person name="Wang H."/>
            <person name="Yang Z."/>
            <person name="Liu X."/>
            <person name="Jiang W."/>
            <person name="Mao L."/>
            <person name="Kong X."/>
            <person name="Jiao Y."/>
            <person name="Jia J."/>
        </authorList>
    </citation>
    <scope>NUCLEOTIDE SEQUENCE [LARGE SCALE GENOMIC DNA]</scope>
    <source>
        <strain evidence="3">cv. AL8/78</strain>
    </source>
</reference>
<reference evidence="2" key="5">
    <citation type="journal article" date="2021" name="G3 (Bethesda)">
        <title>Aegilops tauschii genome assembly Aet v5.0 features greater sequence contiguity and improved annotation.</title>
        <authorList>
            <person name="Wang L."/>
            <person name="Zhu T."/>
            <person name="Rodriguez J.C."/>
            <person name="Deal K.R."/>
            <person name="Dubcovsky J."/>
            <person name="McGuire P.E."/>
            <person name="Lux T."/>
            <person name="Spannagl M."/>
            <person name="Mayer K.F.X."/>
            <person name="Baldrich P."/>
            <person name="Meyers B.C."/>
            <person name="Huo N."/>
            <person name="Gu Y.Q."/>
            <person name="Zhou H."/>
            <person name="Devos K.M."/>
            <person name="Bennetzen J.L."/>
            <person name="Unver T."/>
            <person name="Budak H."/>
            <person name="Gulick P.J."/>
            <person name="Galiba G."/>
            <person name="Kalapos B."/>
            <person name="Nelson D.R."/>
            <person name="Li P."/>
            <person name="You F.M."/>
            <person name="Luo M.C."/>
            <person name="Dvorak J."/>
        </authorList>
    </citation>
    <scope>NUCLEOTIDE SEQUENCE [LARGE SCALE GENOMIC DNA]</scope>
    <source>
        <strain evidence="2">cv. AL8/78</strain>
    </source>
</reference>
<sequence>PNEQTPRFFCPSATTHEAQSPQRLSTSPAYRRARPTKPPGPTCQREMISRLFPWGRSVGRSEELLESERRGKQEEATDRCPPARRRWR</sequence>
<dbReference type="AlphaFoldDB" id="A0A453GU42"/>
<reference evidence="2" key="3">
    <citation type="journal article" date="2017" name="Nature">
        <title>Genome sequence of the progenitor of the wheat D genome Aegilops tauschii.</title>
        <authorList>
            <person name="Luo M.C."/>
            <person name="Gu Y.Q."/>
            <person name="Puiu D."/>
            <person name="Wang H."/>
            <person name="Twardziok S.O."/>
            <person name="Deal K.R."/>
            <person name="Huo N."/>
            <person name="Zhu T."/>
            <person name="Wang L."/>
            <person name="Wang Y."/>
            <person name="McGuire P.E."/>
            <person name="Liu S."/>
            <person name="Long H."/>
            <person name="Ramasamy R.K."/>
            <person name="Rodriguez J.C."/>
            <person name="Van S.L."/>
            <person name="Yuan L."/>
            <person name="Wang Z."/>
            <person name="Xia Z."/>
            <person name="Xiao L."/>
            <person name="Anderson O.D."/>
            <person name="Ouyang S."/>
            <person name="Liang Y."/>
            <person name="Zimin A.V."/>
            <person name="Pertea G."/>
            <person name="Qi P."/>
            <person name="Bennetzen J.L."/>
            <person name="Dai X."/>
            <person name="Dawson M.W."/>
            <person name="Muller H.G."/>
            <person name="Kugler K."/>
            <person name="Rivarola-Duarte L."/>
            <person name="Spannagl M."/>
            <person name="Mayer K.F.X."/>
            <person name="Lu F.H."/>
            <person name="Bevan M.W."/>
            <person name="Leroy P."/>
            <person name="Li P."/>
            <person name="You F.M."/>
            <person name="Sun Q."/>
            <person name="Liu Z."/>
            <person name="Lyons E."/>
            <person name="Wicker T."/>
            <person name="Salzberg S.L."/>
            <person name="Devos K.M."/>
            <person name="Dvorak J."/>
        </authorList>
    </citation>
    <scope>NUCLEOTIDE SEQUENCE [LARGE SCALE GENOMIC DNA]</scope>
    <source>
        <strain evidence="2">cv. AL8/78</strain>
    </source>
</reference>
<reference evidence="3" key="1">
    <citation type="journal article" date="2014" name="Science">
        <title>Ancient hybridizations among the ancestral genomes of bread wheat.</title>
        <authorList>
            <consortium name="International Wheat Genome Sequencing Consortium,"/>
            <person name="Marcussen T."/>
            <person name="Sandve S.R."/>
            <person name="Heier L."/>
            <person name="Spannagl M."/>
            <person name="Pfeifer M."/>
            <person name="Jakobsen K.S."/>
            <person name="Wulff B.B."/>
            <person name="Steuernagel B."/>
            <person name="Mayer K.F."/>
            <person name="Olsen O.A."/>
        </authorList>
    </citation>
    <scope>NUCLEOTIDE SEQUENCE [LARGE SCALE GENOMIC DNA]</scope>
    <source>
        <strain evidence="3">cv. AL8/78</strain>
    </source>
</reference>
<reference evidence="2" key="4">
    <citation type="submission" date="2019-03" db="UniProtKB">
        <authorList>
            <consortium name="EnsemblPlants"/>
        </authorList>
    </citation>
    <scope>IDENTIFICATION</scope>
</reference>
<evidence type="ECO:0000256" key="1">
    <source>
        <dbReference type="SAM" id="MobiDB-lite"/>
    </source>
</evidence>
<dbReference type="Proteomes" id="UP000015105">
    <property type="component" value="Chromosome 3D"/>
</dbReference>
<feature type="region of interest" description="Disordered" evidence="1">
    <location>
        <begin position="62"/>
        <end position="88"/>
    </location>
</feature>
<feature type="compositionally biased region" description="Polar residues" evidence="1">
    <location>
        <begin position="12"/>
        <end position="28"/>
    </location>
</feature>
<dbReference type="EnsemblPlants" id="AET3Gv21213200.1">
    <property type="protein sequence ID" value="AET3Gv21213200.1"/>
    <property type="gene ID" value="AET3Gv21213200"/>
</dbReference>
<proteinExistence type="predicted"/>
<keyword evidence="3" id="KW-1185">Reference proteome</keyword>